<feature type="region of interest" description="Disordered" evidence="2">
    <location>
        <begin position="45"/>
        <end position="125"/>
    </location>
</feature>
<dbReference type="AlphaFoldDB" id="A0A9D4UKM7"/>
<accession>A0A9D4UKM7</accession>
<dbReference type="OrthoDB" id="657513at2759"/>
<feature type="compositionally biased region" description="Acidic residues" evidence="2">
    <location>
        <begin position="48"/>
        <end position="65"/>
    </location>
</feature>
<keyword evidence="4" id="KW-1185">Reference proteome</keyword>
<evidence type="ECO:0000313" key="3">
    <source>
        <dbReference type="EMBL" id="KAI5069237.1"/>
    </source>
</evidence>
<evidence type="ECO:0000256" key="1">
    <source>
        <dbReference type="SAM" id="Coils"/>
    </source>
</evidence>
<dbReference type="PANTHER" id="PTHR34778">
    <property type="entry name" value="OS02G0580700 PROTEIN"/>
    <property type="match status" value="1"/>
</dbReference>
<reference evidence="3" key="1">
    <citation type="submission" date="2021-01" db="EMBL/GenBank/DDBJ databases">
        <title>Adiantum capillus-veneris genome.</title>
        <authorList>
            <person name="Fang Y."/>
            <person name="Liao Q."/>
        </authorList>
    </citation>
    <scope>NUCLEOTIDE SEQUENCE</scope>
    <source>
        <strain evidence="3">H3</strain>
        <tissue evidence="3">Leaf</tissue>
    </source>
</reference>
<feature type="region of interest" description="Disordered" evidence="2">
    <location>
        <begin position="519"/>
        <end position="539"/>
    </location>
</feature>
<dbReference type="PANTHER" id="PTHR34778:SF2">
    <property type="entry name" value="OS02G0580700 PROTEIN"/>
    <property type="match status" value="1"/>
</dbReference>
<gene>
    <name evidence="3" type="ORF">GOP47_0015538</name>
</gene>
<keyword evidence="1" id="KW-0175">Coiled coil</keyword>
<evidence type="ECO:0000313" key="4">
    <source>
        <dbReference type="Proteomes" id="UP000886520"/>
    </source>
</evidence>
<feature type="compositionally biased region" description="Polar residues" evidence="2">
    <location>
        <begin position="85"/>
        <end position="106"/>
    </location>
</feature>
<organism evidence="3 4">
    <name type="scientific">Adiantum capillus-veneris</name>
    <name type="common">Maidenhair fern</name>
    <dbReference type="NCBI Taxonomy" id="13818"/>
    <lineage>
        <taxon>Eukaryota</taxon>
        <taxon>Viridiplantae</taxon>
        <taxon>Streptophyta</taxon>
        <taxon>Embryophyta</taxon>
        <taxon>Tracheophyta</taxon>
        <taxon>Polypodiopsida</taxon>
        <taxon>Polypodiidae</taxon>
        <taxon>Polypodiales</taxon>
        <taxon>Pteridineae</taxon>
        <taxon>Pteridaceae</taxon>
        <taxon>Vittarioideae</taxon>
        <taxon>Adiantum</taxon>
    </lineage>
</organism>
<feature type="region of interest" description="Disordered" evidence="2">
    <location>
        <begin position="390"/>
        <end position="409"/>
    </location>
</feature>
<protein>
    <submittedName>
        <fullName evidence="3">Uncharacterized protein</fullName>
    </submittedName>
</protein>
<dbReference type="Proteomes" id="UP000886520">
    <property type="component" value="Chromosome 15"/>
</dbReference>
<name>A0A9D4UKM7_ADICA</name>
<proteinExistence type="predicted"/>
<dbReference type="EMBL" id="JABFUD020000015">
    <property type="protein sequence ID" value="KAI5069237.1"/>
    <property type="molecule type" value="Genomic_DNA"/>
</dbReference>
<comment type="caution">
    <text evidence="3">The sequence shown here is derived from an EMBL/GenBank/DDBJ whole genome shotgun (WGS) entry which is preliminary data.</text>
</comment>
<sequence length="758" mass="84317">MATRHLQQQPPLRNISKEVQFVRSPLDRSARSELELELEEYCRQFEAGDYEEEEDEELQEQEDDSPSNADVETRKEQEEVFPGHTQPQAENFSVHSHSQMEMQHSASAGHFSKDPEALSTPSMSAMPSNADLLASMDVIGSAGSFPSKQVEGALQSCLASAEGQVTRHLQQAMDTAQSQVLRALHQAATDIIENLGKEAARRVVVAERKAALLELELSSVKQQALSMLLRLKADSDAQALDADKKYLLERRRAQDAEAKLAIAQDTSKRLKAELKKKGDTLDKMQKLVQPMTEDRSQNPSRSMELTGRLESSVKGINKDRHRKSPVCSVEGTSFMMCSAALHHEVHCPQVQPNMEAALQAVDDYNEKQSSLSSKTPAVEEDYTGLRKQTCSSDGIRHHSQCSPSRHEEDFLSRKTDEGRGASLVADQVELSEHVEGSHQVMFLEANSGEEDRLIQQRHNTEILPPAEFADEKFNPVPGACQRSVDSNEFNQGSSAGVKGFYVRRKVRESGKLQEKKESSIEHCLNSGTEHDLKDNGLRSSNETASKLKTDMSEGEHQTCSLRRDSQVFLDATDSSSLLGHVVQLAAEFHEDLASDLPEEISSSDFSKGVDLGSSTTRDEVVTETVELARPDYEVATSLAALASIGLDVKSQEMEPLPQIGSKECIFLKPGRTGLRMKRKGISFERRATLQAEGKVIKKPRQDKLASGLIDSHTERVLRRNRGRKYSILKDSLSLESSRDNRRLMQGARQLLCLAEKKW</sequence>
<feature type="coiled-coil region" evidence="1">
    <location>
        <begin position="253"/>
        <end position="287"/>
    </location>
</feature>
<evidence type="ECO:0000256" key="2">
    <source>
        <dbReference type="SAM" id="MobiDB-lite"/>
    </source>
</evidence>